<evidence type="ECO:0000313" key="2">
    <source>
        <dbReference type="Proteomes" id="UP000504606"/>
    </source>
</evidence>
<proteinExistence type="predicted"/>
<organism evidence="2 3">
    <name type="scientific">Frankliniella occidentalis</name>
    <name type="common">Western flower thrips</name>
    <name type="synonym">Euthrips occidentalis</name>
    <dbReference type="NCBI Taxonomy" id="133901"/>
    <lineage>
        <taxon>Eukaryota</taxon>
        <taxon>Metazoa</taxon>
        <taxon>Ecdysozoa</taxon>
        <taxon>Arthropoda</taxon>
        <taxon>Hexapoda</taxon>
        <taxon>Insecta</taxon>
        <taxon>Pterygota</taxon>
        <taxon>Neoptera</taxon>
        <taxon>Paraneoptera</taxon>
        <taxon>Thysanoptera</taxon>
        <taxon>Terebrantia</taxon>
        <taxon>Thripoidea</taxon>
        <taxon>Thripidae</taxon>
        <taxon>Frankliniella</taxon>
    </lineage>
</organism>
<dbReference type="Gene3D" id="1.10.238.10">
    <property type="entry name" value="EF-hand"/>
    <property type="match status" value="1"/>
</dbReference>
<accession>A0A6J1TDQ7</accession>
<keyword evidence="2" id="KW-1185">Reference proteome</keyword>
<dbReference type="GeneID" id="113215952"/>
<dbReference type="SUPFAM" id="SSF47473">
    <property type="entry name" value="EF-hand"/>
    <property type="match status" value="1"/>
</dbReference>
<dbReference type="Proteomes" id="UP000504606">
    <property type="component" value="Unplaced"/>
</dbReference>
<evidence type="ECO:0000256" key="1">
    <source>
        <dbReference type="SAM" id="MobiDB-lite"/>
    </source>
</evidence>
<dbReference type="KEGG" id="foc:113215952"/>
<reference evidence="3" key="1">
    <citation type="submission" date="2025-08" db="UniProtKB">
        <authorList>
            <consortium name="RefSeq"/>
        </authorList>
    </citation>
    <scope>IDENTIFICATION</scope>
    <source>
        <tissue evidence="3">Whole organism</tissue>
    </source>
</reference>
<gene>
    <name evidence="3" type="primary">LOC113215952</name>
</gene>
<feature type="compositionally biased region" description="Low complexity" evidence="1">
    <location>
        <begin position="235"/>
        <end position="246"/>
    </location>
</feature>
<dbReference type="InterPro" id="IPR011992">
    <property type="entry name" value="EF-hand-dom_pair"/>
</dbReference>
<dbReference type="AlphaFoldDB" id="A0A6J1TDQ7"/>
<evidence type="ECO:0000313" key="3">
    <source>
        <dbReference type="RefSeq" id="XP_026291403.1"/>
    </source>
</evidence>
<feature type="region of interest" description="Disordered" evidence="1">
    <location>
        <begin position="220"/>
        <end position="258"/>
    </location>
</feature>
<dbReference type="OrthoDB" id="10431644at2759"/>
<sequence length="258" mass="28765">MSSNVYRDTTLEPSKARHLQAVWDDRVRALARKTPAFDEYQIQALYLIFHKLCEAHEWWGSGLGKDRTDRMDRVGFRDACSALLDIQDGAALDALFSALDPNNKRYLTAARWVKGLAALKGSDLDKAQLCWRAYTKEETPVLTRSDMSSRTKAMFMDVGVDDFDGFCKEFVDTMLKGTKAGKEGVLPLPEYLDIVSKRPLLTELVQTVLPDAGALDAFLATFTPPPRQPRRRRTTAGPSTTSGSTAHSRPPRSPPTDL</sequence>
<dbReference type="RefSeq" id="XP_026291403.1">
    <property type="nucleotide sequence ID" value="XM_026435618.2"/>
</dbReference>
<protein>
    <submittedName>
        <fullName evidence="3">Uncharacterized protein LOC113215952</fullName>
    </submittedName>
</protein>
<name>A0A6J1TDQ7_FRAOC</name>